<gene>
    <name evidence="2" type="ORF">NW762_007713</name>
</gene>
<accession>A0A9W8RXK4</accession>
<reference evidence="2" key="1">
    <citation type="submission" date="2022-09" db="EMBL/GenBank/DDBJ databases">
        <title>Fusarium specimens isolated from Avocado Roots.</title>
        <authorList>
            <person name="Stajich J."/>
            <person name="Roper C."/>
            <person name="Heimlech-Rivalta G."/>
        </authorList>
    </citation>
    <scope>NUCLEOTIDE SEQUENCE</scope>
    <source>
        <strain evidence="2">CF00136</strain>
    </source>
</reference>
<evidence type="ECO:0000313" key="3">
    <source>
        <dbReference type="Proteomes" id="UP001152049"/>
    </source>
</evidence>
<feature type="compositionally biased region" description="Polar residues" evidence="1">
    <location>
        <begin position="98"/>
        <end position="112"/>
    </location>
</feature>
<sequence>MSPGFLVYTRSEPYQRYLNGGIRPIAELPPLDFNKDTKFNSPSAIQAHYREVHKVSLLGRRPGNLNYGEDQQVVQWYTELVNGQMPSWPPANHRALPGNNNDGSAQASGGQQVTDEYPAQLSDVLDYSQSLPSAKASSQVASQNNNGQAHTNNEAMEGEKEASELRAVLNEMI</sequence>
<protein>
    <submittedName>
        <fullName evidence="2">Uncharacterized protein</fullName>
    </submittedName>
</protein>
<evidence type="ECO:0000256" key="1">
    <source>
        <dbReference type="SAM" id="MobiDB-lite"/>
    </source>
</evidence>
<dbReference type="AlphaFoldDB" id="A0A9W8RXK4"/>
<evidence type="ECO:0000313" key="2">
    <source>
        <dbReference type="EMBL" id="KAJ4259781.1"/>
    </source>
</evidence>
<dbReference type="EMBL" id="JAOQAZ010000014">
    <property type="protein sequence ID" value="KAJ4259781.1"/>
    <property type="molecule type" value="Genomic_DNA"/>
</dbReference>
<dbReference type="Proteomes" id="UP001152049">
    <property type="component" value="Unassembled WGS sequence"/>
</dbReference>
<feature type="region of interest" description="Disordered" evidence="1">
    <location>
        <begin position="130"/>
        <end position="162"/>
    </location>
</feature>
<comment type="caution">
    <text evidence="2">The sequence shown here is derived from an EMBL/GenBank/DDBJ whole genome shotgun (WGS) entry which is preliminary data.</text>
</comment>
<name>A0A9W8RXK4_9HYPO</name>
<keyword evidence="3" id="KW-1185">Reference proteome</keyword>
<dbReference type="OrthoDB" id="4970011at2759"/>
<organism evidence="2 3">
    <name type="scientific">Fusarium torreyae</name>
    <dbReference type="NCBI Taxonomy" id="1237075"/>
    <lineage>
        <taxon>Eukaryota</taxon>
        <taxon>Fungi</taxon>
        <taxon>Dikarya</taxon>
        <taxon>Ascomycota</taxon>
        <taxon>Pezizomycotina</taxon>
        <taxon>Sordariomycetes</taxon>
        <taxon>Hypocreomycetidae</taxon>
        <taxon>Hypocreales</taxon>
        <taxon>Nectriaceae</taxon>
        <taxon>Fusarium</taxon>
    </lineage>
</organism>
<feature type="compositionally biased region" description="Polar residues" evidence="1">
    <location>
        <begin position="130"/>
        <end position="154"/>
    </location>
</feature>
<feature type="region of interest" description="Disordered" evidence="1">
    <location>
        <begin position="88"/>
        <end position="112"/>
    </location>
</feature>
<proteinExistence type="predicted"/>